<gene>
    <name evidence="10" type="ORF">K402DRAFT_413967</name>
</gene>
<evidence type="ECO:0000259" key="9">
    <source>
        <dbReference type="PROSITE" id="PS51706"/>
    </source>
</evidence>
<dbReference type="OrthoDB" id="391988at2759"/>
<keyword evidence="11" id="KW-1185">Reference proteome</keyword>
<dbReference type="HAMAP" id="MF_00321">
    <property type="entry name" value="GTPase_EngB"/>
    <property type="match status" value="1"/>
</dbReference>
<dbReference type="SUPFAM" id="SSF52540">
    <property type="entry name" value="P-loop containing nucleoside triphosphate hydrolases"/>
    <property type="match status" value="1"/>
</dbReference>
<evidence type="ECO:0000313" key="10">
    <source>
        <dbReference type="EMBL" id="KAF1984192.1"/>
    </source>
</evidence>
<dbReference type="PANTHER" id="PTHR46498">
    <property type="entry name" value="GTP-BINDING PROTEIN 8"/>
    <property type="match status" value="1"/>
</dbReference>
<feature type="domain" description="EngB-type G" evidence="9">
    <location>
        <begin position="67"/>
        <end position="278"/>
    </location>
</feature>
<dbReference type="PROSITE" id="PS51706">
    <property type="entry name" value="G_ENGB"/>
    <property type="match status" value="1"/>
</dbReference>
<evidence type="ECO:0000256" key="8">
    <source>
        <dbReference type="SAM" id="MobiDB-lite"/>
    </source>
</evidence>
<keyword evidence="4" id="KW-0479">Metal-binding</keyword>
<organism evidence="10 11">
    <name type="scientific">Aulographum hederae CBS 113979</name>
    <dbReference type="NCBI Taxonomy" id="1176131"/>
    <lineage>
        <taxon>Eukaryota</taxon>
        <taxon>Fungi</taxon>
        <taxon>Dikarya</taxon>
        <taxon>Ascomycota</taxon>
        <taxon>Pezizomycotina</taxon>
        <taxon>Dothideomycetes</taxon>
        <taxon>Pleosporomycetidae</taxon>
        <taxon>Aulographales</taxon>
        <taxon>Aulographaceae</taxon>
    </lineage>
</organism>
<accession>A0A6G1GTQ6</accession>
<dbReference type="AlphaFoldDB" id="A0A6G1GTQ6"/>
<proteinExistence type="inferred from homology"/>
<keyword evidence="10" id="KW-0378">Hydrolase</keyword>
<dbReference type="Gene3D" id="3.40.50.300">
    <property type="entry name" value="P-loop containing nucleotide triphosphate hydrolases"/>
    <property type="match status" value="1"/>
</dbReference>
<keyword evidence="5" id="KW-0547">Nucleotide-binding</keyword>
<evidence type="ECO:0000256" key="7">
    <source>
        <dbReference type="ARBA" id="ARBA00023134"/>
    </source>
</evidence>
<keyword evidence="6" id="KW-0460">Magnesium</keyword>
<dbReference type="GO" id="GO:0046872">
    <property type="term" value="F:metal ion binding"/>
    <property type="evidence" value="ECO:0007669"/>
    <property type="project" value="UniProtKB-KW"/>
</dbReference>
<dbReference type="Pfam" id="PF01926">
    <property type="entry name" value="MMR_HSR1"/>
    <property type="match status" value="1"/>
</dbReference>
<reference evidence="10" key="1">
    <citation type="journal article" date="2020" name="Stud. Mycol.">
        <title>101 Dothideomycetes genomes: a test case for predicting lifestyles and emergence of pathogens.</title>
        <authorList>
            <person name="Haridas S."/>
            <person name="Albert R."/>
            <person name="Binder M."/>
            <person name="Bloem J."/>
            <person name="Labutti K."/>
            <person name="Salamov A."/>
            <person name="Andreopoulos B."/>
            <person name="Baker S."/>
            <person name="Barry K."/>
            <person name="Bills G."/>
            <person name="Bluhm B."/>
            <person name="Cannon C."/>
            <person name="Castanera R."/>
            <person name="Culley D."/>
            <person name="Daum C."/>
            <person name="Ezra D."/>
            <person name="Gonzalez J."/>
            <person name="Henrissat B."/>
            <person name="Kuo A."/>
            <person name="Liang C."/>
            <person name="Lipzen A."/>
            <person name="Lutzoni F."/>
            <person name="Magnuson J."/>
            <person name="Mondo S."/>
            <person name="Nolan M."/>
            <person name="Ohm R."/>
            <person name="Pangilinan J."/>
            <person name="Park H.-J."/>
            <person name="Ramirez L."/>
            <person name="Alfaro M."/>
            <person name="Sun H."/>
            <person name="Tritt A."/>
            <person name="Yoshinaga Y."/>
            <person name="Zwiers L.-H."/>
            <person name="Turgeon B."/>
            <person name="Goodwin S."/>
            <person name="Spatafora J."/>
            <person name="Crous P."/>
            <person name="Grigoriev I."/>
        </authorList>
    </citation>
    <scope>NUCLEOTIDE SEQUENCE</scope>
    <source>
        <strain evidence="10">CBS 113979</strain>
    </source>
</reference>
<evidence type="ECO:0000256" key="4">
    <source>
        <dbReference type="ARBA" id="ARBA00022723"/>
    </source>
</evidence>
<name>A0A6G1GTQ6_9PEZI</name>
<evidence type="ECO:0000256" key="3">
    <source>
        <dbReference type="ARBA" id="ARBA00015370"/>
    </source>
</evidence>
<protein>
    <recommendedName>
        <fullName evidence="3">GTP-binding protein 8</fullName>
    </recommendedName>
</protein>
<feature type="compositionally biased region" description="Polar residues" evidence="8">
    <location>
        <begin position="1"/>
        <end position="12"/>
    </location>
</feature>
<dbReference type="CDD" id="cd01876">
    <property type="entry name" value="YihA_EngB"/>
    <property type="match status" value="1"/>
</dbReference>
<dbReference type="InterPro" id="IPR030393">
    <property type="entry name" value="G_ENGB_dom"/>
</dbReference>
<evidence type="ECO:0000256" key="5">
    <source>
        <dbReference type="ARBA" id="ARBA00022741"/>
    </source>
</evidence>
<sequence>MYYGTSRQAESFLTQSSPRSSNSTLNSYWDTTPPTQAQLDYAHRFFTKYNPTHVFSAAKFRTLPMSSAPEVAFLGRSNVGKSSLLNALFNRTKEHVAWISSKPGRTREMNAFGIGSDVAAVADRGRGFGKAARKEEVRKETSGFREFKLGKGALVVVDMPGYGKASRQEWGTEILKYLTQRKQMRRAFLLVDAEHGLKIADKQLLEIFRQHGVPHQIILSKADKILYSGSKTPSPEKLERKQKELEETMGYIRKVIQPTHQGAGAAALGEIIACSAEKTVENYKKLGIDGVRWAVLQATGLGNSETSTTDASKPAMTAQSLQYCQVAAEDCSIDDILR</sequence>
<evidence type="ECO:0000256" key="1">
    <source>
        <dbReference type="ARBA" id="ARBA00001946"/>
    </source>
</evidence>
<dbReference type="InterPro" id="IPR027417">
    <property type="entry name" value="P-loop_NTPase"/>
</dbReference>
<keyword evidence="7" id="KW-0342">GTP-binding</keyword>
<evidence type="ECO:0000256" key="6">
    <source>
        <dbReference type="ARBA" id="ARBA00022842"/>
    </source>
</evidence>
<dbReference type="EMBL" id="ML977169">
    <property type="protein sequence ID" value="KAF1984192.1"/>
    <property type="molecule type" value="Genomic_DNA"/>
</dbReference>
<evidence type="ECO:0000313" key="11">
    <source>
        <dbReference type="Proteomes" id="UP000800041"/>
    </source>
</evidence>
<evidence type="ECO:0000256" key="2">
    <source>
        <dbReference type="ARBA" id="ARBA00009638"/>
    </source>
</evidence>
<dbReference type="PANTHER" id="PTHR46498:SF1">
    <property type="entry name" value="GTP-BINDING PROTEIN 8"/>
    <property type="match status" value="1"/>
</dbReference>
<feature type="compositionally biased region" description="Low complexity" evidence="8">
    <location>
        <begin position="13"/>
        <end position="27"/>
    </location>
</feature>
<feature type="region of interest" description="Disordered" evidence="8">
    <location>
        <begin position="1"/>
        <end position="29"/>
    </location>
</feature>
<dbReference type="GO" id="GO:0005739">
    <property type="term" value="C:mitochondrion"/>
    <property type="evidence" value="ECO:0007669"/>
    <property type="project" value="TreeGrafter"/>
</dbReference>
<comment type="cofactor">
    <cofactor evidence="1">
        <name>Mg(2+)</name>
        <dbReference type="ChEBI" id="CHEBI:18420"/>
    </cofactor>
</comment>
<comment type="similarity">
    <text evidence="2">Belongs to the TRAFAC class TrmE-Era-EngA-EngB-Septin-like GTPase superfamily. EngB GTPase family.</text>
</comment>
<dbReference type="GO" id="GO:0016787">
    <property type="term" value="F:hydrolase activity"/>
    <property type="evidence" value="ECO:0007669"/>
    <property type="project" value="UniProtKB-KW"/>
</dbReference>
<dbReference type="InterPro" id="IPR019987">
    <property type="entry name" value="GTP-bd_ribosome_bio_YsxC"/>
</dbReference>
<dbReference type="InterPro" id="IPR006073">
    <property type="entry name" value="GTP-bd"/>
</dbReference>
<dbReference type="GO" id="GO:0005525">
    <property type="term" value="F:GTP binding"/>
    <property type="evidence" value="ECO:0007669"/>
    <property type="project" value="UniProtKB-KW"/>
</dbReference>
<dbReference type="Proteomes" id="UP000800041">
    <property type="component" value="Unassembled WGS sequence"/>
</dbReference>
<dbReference type="InterPro" id="IPR052279">
    <property type="entry name" value="EngB_GTPase"/>
</dbReference>